<dbReference type="EMBL" id="REGN01000165">
    <property type="protein sequence ID" value="RNA44001.1"/>
    <property type="molecule type" value="Genomic_DNA"/>
</dbReference>
<keyword evidence="1" id="KW-0472">Membrane</keyword>
<organism evidence="2 3">
    <name type="scientific">Brachionus plicatilis</name>
    <name type="common">Marine rotifer</name>
    <name type="synonym">Brachionus muelleri</name>
    <dbReference type="NCBI Taxonomy" id="10195"/>
    <lineage>
        <taxon>Eukaryota</taxon>
        <taxon>Metazoa</taxon>
        <taxon>Spiralia</taxon>
        <taxon>Gnathifera</taxon>
        <taxon>Rotifera</taxon>
        <taxon>Eurotatoria</taxon>
        <taxon>Monogononta</taxon>
        <taxon>Pseudotrocha</taxon>
        <taxon>Ploima</taxon>
        <taxon>Brachionidae</taxon>
        <taxon>Brachionus</taxon>
    </lineage>
</organism>
<proteinExistence type="predicted"/>
<keyword evidence="3" id="KW-1185">Reference proteome</keyword>
<keyword evidence="1" id="KW-0812">Transmembrane</keyword>
<feature type="transmembrane region" description="Helical" evidence="1">
    <location>
        <begin position="68"/>
        <end position="85"/>
    </location>
</feature>
<gene>
    <name evidence="2" type="ORF">BpHYR1_050808</name>
</gene>
<sequence length="92" mass="11075">MINVIRQQNGRKCLKNELFKFNPSRKNNIHSGVFKNKESLKDNFNIFFWYIHLGNKNGTLNVTCFTCYYLYLFKFGILILIKFQINKLFELK</sequence>
<reference evidence="2 3" key="1">
    <citation type="journal article" date="2018" name="Sci. Rep.">
        <title>Genomic signatures of local adaptation to the degree of environmental predictability in rotifers.</title>
        <authorList>
            <person name="Franch-Gras L."/>
            <person name="Hahn C."/>
            <person name="Garcia-Roger E.M."/>
            <person name="Carmona M.J."/>
            <person name="Serra M."/>
            <person name="Gomez A."/>
        </authorList>
    </citation>
    <scope>NUCLEOTIDE SEQUENCE [LARGE SCALE GENOMIC DNA]</scope>
    <source>
        <strain evidence="2">HYR1</strain>
    </source>
</reference>
<protein>
    <submittedName>
        <fullName evidence="2">Uncharacterized protein</fullName>
    </submittedName>
</protein>
<accession>A0A3M7T7R2</accession>
<evidence type="ECO:0000313" key="3">
    <source>
        <dbReference type="Proteomes" id="UP000276133"/>
    </source>
</evidence>
<evidence type="ECO:0000256" key="1">
    <source>
        <dbReference type="SAM" id="Phobius"/>
    </source>
</evidence>
<evidence type="ECO:0000313" key="2">
    <source>
        <dbReference type="EMBL" id="RNA44001.1"/>
    </source>
</evidence>
<dbReference type="AlphaFoldDB" id="A0A3M7T7R2"/>
<comment type="caution">
    <text evidence="2">The sequence shown here is derived from an EMBL/GenBank/DDBJ whole genome shotgun (WGS) entry which is preliminary data.</text>
</comment>
<name>A0A3M7T7R2_BRAPC</name>
<keyword evidence="1" id="KW-1133">Transmembrane helix</keyword>
<dbReference type="Proteomes" id="UP000276133">
    <property type="component" value="Unassembled WGS sequence"/>
</dbReference>